<reference evidence="1 2" key="1">
    <citation type="submission" date="2019-12" db="EMBL/GenBank/DDBJ databases">
        <title>Complete Genome Sequence of a Quorum-Sensing Bacterium,Rhodobacteraceae bacterium C31, Isolated from a marine microalgae symbiotic bacteria.</title>
        <authorList>
            <person name="Zhang Y."/>
        </authorList>
    </citation>
    <scope>NUCLEOTIDE SEQUENCE [LARGE SCALE GENOMIC DNA]</scope>
    <source>
        <strain evidence="1 2">C31</strain>
    </source>
</reference>
<dbReference type="InterPro" id="IPR023606">
    <property type="entry name" value="CoA-Trfase_III_dom_1_sf"/>
</dbReference>
<gene>
    <name evidence="1" type="ORF">GQA70_04465</name>
</gene>
<sequence length="105" mass="11275">MIFRNIPKRPAADRVDPLSRLGVPTGPVLRVPEILEELQILFRGLIHEIPGAEALRLCGTPAMIDGDRPVPESPATGLGADNAGVWAAHGLEQAEIEDLRPEGLI</sequence>
<evidence type="ECO:0000313" key="1">
    <source>
        <dbReference type="EMBL" id="QRF65633.1"/>
    </source>
</evidence>
<dbReference type="Gene3D" id="3.40.50.10540">
    <property type="entry name" value="Crotonobetainyl-coa:carnitine coa-transferase, domain 1"/>
    <property type="match status" value="1"/>
</dbReference>
<dbReference type="SUPFAM" id="SSF89796">
    <property type="entry name" value="CoA-transferase family III (CaiB/BaiF)"/>
    <property type="match status" value="1"/>
</dbReference>
<name>A0ABX7F7G7_9RHOB</name>
<accession>A0ABX7F7G7</accession>
<dbReference type="Proteomes" id="UP000596387">
    <property type="component" value="Chromosome"/>
</dbReference>
<proteinExistence type="predicted"/>
<protein>
    <recommendedName>
        <fullName evidence="3">CoA transferase</fullName>
    </recommendedName>
</protein>
<keyword evidence="2" id="KW-1185">Reference proteome</keyword>
<dbReference type="EMBL" id="CP047166">
    <property type="protein sequence ID" value="QRF65633.1"/>
    <property type="molecule type" value="Genomic_DNA"/>
</dbReference>
<dbReference type="RefSeq" id="WP_023851716.1">
    <property type="nucleotide sequence ID" value="NZ_CP047166.1"/>
</dbReference>
<evidence type="ECO:0008006" key="3">
    <source>
        <dbReference type="Google" id="ProtNLM"/>
    </source>
</evidence>
<organism evidence="1 2">
    <name type="scientific">Ponticoccus alexandrii</name>
    <dbReference type="NCBI Taxonomy" id="1943633"/>
    <lineage>
        <taxon>Bacteria</taxon>
        <taxon>Pseudomonadati</taxon>
        <taxon>Pseudomonadota</taxon>
        <taxon>Alphaproteobacteria</taxon>
        <taxon>Rhodobacterales</taxon>
        <taxon>Roseobacteraceae</taxon>
        <taxon>Ponticoccus</taxon>
    </lineage>
</organism>
<evidence type="ECO:0000313" key="2">
    <source>
        <dbReference type="Proteomes" id="UP000596387"/>
    </source>
</evidence>